<feature type="domain" description="Nitroreductase" evidence="6">
    <location>
        <begin position="6"/>
        <end position="158"/>
    </location>
</feature>
<dbReference type="SUPFAM" id="SSF55469">
    <property type="entry name" value="FMN-dependent nitroreductase-like"/>
    <property type="match status" value="1"/>
</dbReference>
<sequence>MNTIFTHRSIRNFTEQKVEEEKLTRILEAGVRASTTGNMQVYSIVVTTDSECREALNACHFNQPATKAPVMMTFCADFNRFNKWCEQRKAAPGYDNFHAFVVAAIDALLASQNVSLEAENQGLGICYLGTTTYTADRIIDILKLPQGVVPITTVVMGYPSEMPELTDRLPLEAVVHREVYNDYTPADIDRIYAERDTQPLTLKLLKENGKETLAQVFTDNRYTKKDFVAISNLLLDVLKKQGFMNNEM</sequence>
<dbReference type="EMBL" id="SLWB01000010">
    <property type="protein sequence ID" value="TCN65627.1"/>
    <property type="molecule type" value="Genomic_DNA"/>
</dbReference>
<comment type="similarity">
    <text evidence="1 5">Belongs to the flavin oxidoreductase frp family.</text>
</comment>
<evidence type="ECO:0000256" key="3">
    <source>
        <dbReference type="ARBA" id="ARBA00022643"/>
    </source>
</evidence>
<dbReference type="PANTHER" id="PTHR43425">
    <property type="entry name" value="OXYGEN-INSENSITIVE NADPH NITROREDUCTASE"/>
    <property type="match status" value="1"/>
</dbReference>
<gene>
    <name evidence="7" type="ORF">CLV25_11016</name>
</gene>
<accession>A0A4R2ECJ8</accession>
<keyword evidence="5" id="KW-0521">NADP</keyword>
<evidence type="ECO:0000256" key="1">
    <source>
        <dbReference type="ARBA" id="ARBA00008366"/>
    </source>
</evidence>
<evidence type="ECO:0000313" key="7">
    <source>
        <dbReference type="EMBL" id="TCN65627.1"/>
    </source>
</evidence>
<evidence type="ECO:0000256" key="4">
    <source>
        <dbReference type="ARBA" id="ARBA00023002"/>
    </source>
</evidence>
<dbReference type="Proteomes" id="UP000294830">
    <property type="component" value="Unassembled WGS sequence"/>
</dbReference>
<evidence type="ECO:0000313" key="8">
    <source>
        <dbReference type="Proteomes" id="UP000294830"/>
    </source>
</evidence>
<evidence type="ECO:0000256" key="5">
    <source>
        <dbReference type="PIRNR" id="PIRNR005426"/>
    </source>
</evidence>
<keyword evidence="8" id="KW-1185">Reference proteome</keyword>
<dbReference type="RefSeq" id="WP_131839617.1">
    <property type="nucleotide sequence ID" value="NZ_SLWB01000010.1"/>
</dbReference>
<proteinExistence type="inferred from homology"/>
<dbReference type="InterPro" id="IPR029479">
    <property type="entry name" value="Nitroreductase"/>
</dbReference>
<keyword evidence="2 5" id="KW-0285">Flavoprotein</keyword>
<keyword evidence="3 5" id="KW-0288">FMN</keyword>
<dbReference type="Gene3D" id="3.40.109.10">
    <property type="entry name" value="NADH Oxidase"/>
    <property type="match status" value="1"/>
</dbReference>
<dbReference type="PANTHER" id="PTHR43425:SF2">
    <property type="entry name" value="OXYGEN-INSENSITIVE NADPH NITROREDUCTASE"/>
    <property type="match status" value="1"/>
</dbReference>
<dbReference type="AlphaFoldDB" id="A0A4R2ECJ8"/>
<evidence type="ECO:0000256" key="2">
    <source>
        <dbReference type="ARBA" id="ARBA00022630"/>
    </source>
</evidence>
<protein>
    <submittedName>
        <fullName evidence="7">Nitroreductase</fullName>
    </submittedName>
</protein>
<dbReference type="OrthoDB" id="9775805at2"/>
<evidence type="ECO:0000259" key="6">
    <source>
        <dbReference type="Pfam" id="PF00881"/>
    </source>
</evidence>
<organism evidence="7 8">
    <name type="scientific">Acetobacteroides hydrogenigenes</name>
    <dbReference type="NCBI Taxonomy" id="979970"/>
    <lineage>
        <taxon>Bacteria</taxon>
        <taxon>Pseudomonadati</taxon>
        <taxon>Bacteroidota</taxon>
        <taxon>Bacteroidia</taxon>
        <taxon>Bacteroidales</taxon>
        <taxon>Rikenellaceae</taxon>
        <taxon>Acetobacteroides</taxon>
    </lineage>
</organism>
<name>A0A4R2ECJ8_9BACT</name>
<dbReference type="GO" id="GO:0016491">
    <property type="term" value="F:oxidoreductase activity"/>
    <property type="evidence" value="ECO:0007669"/>
    <property type="project" value="UniProtKB-UniRule"/>
</dbReference>
<dbReference type="PIRSF" id="PIRSF005426">
    <property type="entry name" value="Frp"/>
    <property type="match status" value="1"/>
</dbReference>
<reference evidence="7 8" key="1">
    <citation type="submission" date="2019-03" db="EMBL/GenBank/DDBJ databases">
        <title>Genomic Encyclopedia of Archaeal and Bacterial Type Strains, Phase II (KMG-II): from individual species to whole genera.</title>
        <authorList>
            <person name="Goeker M."/>
        </authorList>
    </citation>
    <scope>NUCLEOTIDE SEQUENCE [LARGE SCALE GENOMIC DNA]</scope>
    <source>
        <strain evidence="7 8">RL-C</strain>
    </source>
</reference>
<keyword evidence="4 5" id="KW-0560">Oxidoreductase</keyword>
<dbReference type="InterPro" id="IPR016446">
    <property type="entry name" value="Flavin_OxRdtase_Frp"/>
</dbReference>
<dbReference type="InterPro" id="IPR000415">
    <property type="entry name" value="Nitroreductase-like"/>
</dbReference>
<dbReference type="Pfam" id="PF00881">
    <property type="entry name" value="Nitroreductase"/>
    <property type="match status" value="1"/>
</dbReference>
<comment type="caution">
    <text evidence="7">The sequence shown here is derived from an EMBL/GenBank/DDBJ whole genome shotgun (WGS) entry which is preliminary data.</text>
</comment>